<keyword evidence="2" id="KW-1185">Reference proteome</keyword>
<dbReference type="AlphaFoldDB" id="A0A420HQ76"/>
<dbReference type="Proteomes" id="UP000283383">
    <property type="component" value="Unassembled WGS sequence"/>
</dbReference>
<name>A0A420HQ76_9PEZI</name>
<accession>A0A420HQ76</accession>
<dbReference type="EMBL" id="MCBQ01017363">
    <property type="protein sequence ID" value="RKF59590.1"/>
    <property type="molecule type" value="Genomic_DNA"/>
</dbReference>
<evidence type="ECO:0000313" key="1">
    <source>
        <dbReference type="EMBL" id="RKF59590.1"/>
    </source>
</evidence>
<evidence type="ECO:0000313" key="2">
    <source>
        <dbReference type="Proteomes" id="UP000283383"/>
    </source>
</evidence>
<organism evidence="1 2">
    <name type="scientific">Golovinomyces cichoracearum</name>
    <dbReference type="NCBI Taxonomy" id="62708"/>
    <lineage>
        <taxon>Eukaryota</taxon>
        <taxon>Fungi</taxon>
        <taxon>Dikarya</taxon>
        <taxon>Ascomycota</taxon>
        <taxon>Pezizomycotina</taxon>
        <taxon>Leotiomycetes</taxon>
        <taxon>Erysiphales</taxon>
        <taxon>Erysiphaceae</taxon>
        <taxon>Golovinomyces</taxon>
    </lineage>
</organism>
<protein>
    <submittedName>
        <fullName evidence="1">Uncharacterized protein</fullName>
    </submittedName>
</protein>
<proteinExistence type="predicted"/>
<sequence>MEDGSDVDKIAEQLIIRKTKISSVDITQTPADHLMKSRLLGHFDKCCNGYFSGTVTVLRNDSSISCKLSPG</sequence>
<comment type="caution">
    <text evidence="1">The sequence shown here is derived from an EMBL/GenBank/DDBJ whole genome shotgun (WGS) entry which is preliminary data.</text>
</comment>
<gene>
    <name evidence="1" type="ORF">GcM3_173020</name>
</gene>
<reference evidence="1 2" key="1">
    <citation type="journal article" date="2018" name="BMC Genomics">
        <title>Comparative genome analyses reveal sequence features reflecting distinct modes of host-adaptation between dicot and monocot powdery mildew.</title>
        <authorList>
            <person name="Wu Y."/>
            <person name="Ma X."/>
            <person name="Pan Z."/>
            <person name="Kale S.D."/>
            <person name="Song Y."/>
            <person name="King H."/>
            <person name="Zhang Q."/>
            <person name="Presley C."/>
            <person name="Deng X."/>
            <person name="Wei C.I."/>
            <person name="Xiao S."/>
        </authorList>
    </citation>
    <scope>NUCLEOTIDE SEQUENCE [LARGE SCALE GENOMIC DNA]</scope>
    <source>
        <strain evidence="1">UMSG3</strain>
    </source>
</reference>